<dbReference type="EMBL" id="FRCT01000001">
    <property type="protein sequence ID" value="SHM14499.1"/>
    <property type="molecule type" value="Genomic_DNA"/>
</dbReference>
<reference evidence="2 3" key="1">
    <citation type="submission" date="2016-11" db="EMBL/GenBank/DDBJ databases">
        <authorList>
            <person name="Jaros S."/>
            <person name="Januszkiewicz K."/>
            <person name="Wedrychowicz H."/>
        </authorList>
    </citation>
    <scope>NUCLEOTIDE SEQUENCE [LARGE SCALE GENOMIC DNA]</scope>
    <source>
        <strain evidence="2 3">Y1</strain>
    </source>
</reference>
<dbReference type="AlphaFoldDB" id="A0A1M7GF51"/>
<accession>A0A1M7GF51</accession>
<keyword evidence="1" id="KW-0472">Membrane</keyword>
<keyword evidence="1" id="KW-0812">Transmembrane</keyword>
<feature type="transmembrane region" description="Helical" evidence="1">
    <location>
        <begin position="241"/>
        <end position="265"/>
    </location>
</feature>
<keyword evidence="1" id="KW-1133">Transmembrane helix</keyword>
<feature type="transmembrane region" description="Helical" evidence="1">
    <location>
        <begin position="38"/>
        <end position="65"/>
    </location>
</feature>
<name>A0A1M7GF51_RUMFL</name>
<dbReference type="Proteomes" id="UP000184394">
    <property type="component" value="Unassembled WGS sequence"/>
</dbReference>
<proteinExistence type="predicted"/>
<evidence type="ECO:0000313" key="3">
    <source>
        <dbReference type="Proteomes" id="UP000184394"/>
    </source>
</evidence>
<protein>
    <submittedName>
        <fullName evidence="2">Uncharacterized protein</fullName>
    </submittedName>
</protein>
<evidence type="ECO:0000313" key="2">
    <source>
        <dbReference type="EMBL" id="SHM14499.1"/>
    </source>
</evidence>
<organism evidence="2 3">
    <name type="scientific">Ruminococcus flavefaciens</name>
    <dbReference type="NCBI Taxonomy" id="1265"/>
    <lineage>
        <taxon>Bacteria</taxon>
        <taxon>Bacillati</taxon>
        <taxon>Bacillota</taxon>
        <taxon>Clostridia</taxon>
        <taxon>Eubacteriales</taxon>
        <taxon>Oscillospiraceae</taxon>
        <taxon>Ruminococcus</taxon>
    </lineage>
</organism>
<feature type="transmembrane region" description="Helical" evidence="1">
    <location>
        <begin position="85"/>
        <end position="108"/>
    </location>
</feature>
<evidence type="ECO:0000256" key="1">
    <source>
        <dbReference type="SAM" id="Phobius"/>
    </source>
</evidence>
<dbReference type="RefSeq" id="WP_072947919.1">
    <property type="nucleotide sequence ID" value="NZ_FRCT01000001.1"/>
</dbReference>
<feature type="transmembrane region" description="Helical" evidence="1">
    <location>
        <begin position="120"/>
        <end position="146"/>
    </location>
</feature>
<gene>
    <name evidence="2" type="ORF">SAMN04487860_101244</name>
</gene>
<sequence>MKKFSLLPRAEKITVAELYSHKIKSKSSKDRLVTGWEIFAVITIVTALFLQSAILIAMGISAIVLSMQKGDGKLEHNGKVIKHNLWTALPFFLSGLALIFVGIIGLLMEIGISDKLSGKLFKMAAIIFLALIVLAFIIRLLHILAATVALKIRKKKCTVPVMAEFIGYAANSYDISMNREAPPGIDPLYKYYFEGVNYRFAVSENSPMLSEIGSNFEIMIDSEKPDVYYIEEMSHDNYEILCDYCILLVKVILIPAIIILGIIAFNNFTSHF</sequence>